<sequence>MAMLPKRPQKIQALANRFINRNDRNKNIPIASPDGMYEKTYYEFVEHESLLGWMTNDWLDGTILHWWCMHMYEMISKEEFNSCAFFNPTIIQERVCVQESNFAIKHILSTFEAHKEKDIFLAPYLQDAHWVLFLICPKTRMGYIFDSYNRDKKKTSKTFYLSNIVERAFDNSFKWTMQECNQQKDLWECGYYVMKFIFDTLHIKQKSFLDQLHDSRRAFRQDELDGWVLSAGAKFFVDYCSDD</sequence>
<evidence type="ECO:0000256" key="3">
    <source>
        <dbReference type="ARBA" id="ARBA00022801"/>
    </source>
</evidence>
<evidence type="ECO:0000313" key="6">
    <source>
        <dbReference type="Proteomes" id="UP000245207"/>
    </source>
</evidence>
<accession>A0A2U1MGJ1</accession>
<dbReference type="PROSITE" id="PS50600">
    <property type="entry name" value="ULP_PROTEASE"/>
    <property type="match status" value="1"/>
</dbReference>
<dbReference type="PANTHER" id="PTHR33018:SF35">
    <property type="entry name" value="ULP1 PROTEASE FAMILY CATALYTIC DOMAIN, PAPAIN-LIKE CYSTEINE PEPTIDASE SUPERFAMILY"/>
    <property type="match status" value="1"/>
</dbReference>
<comment type="caution">
    <text evidence="5">The sequence shown here is derived from an EMBL/GenBank/DDBJ whole genome shotgun (WGS) entry which is preliminary data.</text>
</comment>
<organism evidence="5 6">
    <name type="scientific">Artemisia annua</name>
    <name type="common">Sweet wormwood</name>
    <dbReference type="NCBI Taxonomy" id="35608"/>
    <lineage>
        <taxon>Eukaryota</taxon>
        <taxon>Viridiplantae</taxon>
        <taxon>Streptophyta</taxon>
        <taxon>Embryophyta</taxon>
        <taxon>Tracheophyta</taxon>
        <taxon>Spermatophyta</taxon>
        <taxon>Magnoliopsida</taxon>
        <taxon>eudicotyledons</taxon>
        <taxon>Gunneridae</taxon>
        <taxon>Pentapetalae</taxon>
        <taxon>asterids</taxon>
        <taxon>campanulids</taxon>
        <taxon>Asterales</taxon>
        <taxon>Asteraceae</taxon>
        <taxon>Asteroideae</taxon>
        <taxon>Anthemideae</taxon>
        <taxon>Artemisiinae</taxon>
        <taxon>Artemisia</taxon>
    </lineage>
</organism>
<dbReference type="InterPro" id="IPR003653">
    <property type="entry name" value="Peptidase_C48_C"/>
</dbReference>
<evidence type="ECO:0000313" key="5">
    <source>
        <dbReference type="EMBL" id="PWA60380.1"/>
    </source>
</evidence>
<evidence type="ECO:0000256" key="2">
    <source>
        <dbReference type="ARBA" id="ARBA00022670"/>
    </source>
</evidence>
<keyword evidence="2 5" id="KW-0645">Protease</keyword>
<dbReference type="PANTHER" id="PTHR33018">
    <property type="entry name" value="OS10G0338966 PROTEIN-RELATED"/>
    <property type="match status" value="1"/>
</dbReference>
<evidence type="ECO:0000256" key="1">
    <source>
        <dbReference type="ARBA" id="ARBA00005234"/>
    </source>
</evidence>
<dbReference type="InterPro" id="IPR038765">
    <property type="entry name" value="Papain-like_cys_pep_sf"/>
</dbReference>
<dbReference type="Proteomes" id="UP000245207">
    <property type="component" value="Unassembled WGS sequence"/>
</dbReference>
<gene>
    <name evidence="5" type="ORF">CTI12_AA379610</name>
</gene>
<reference evidence="5 6" key="1">
    <citation type="journal article" date="2018" name="Mol. Plant">
        <title>The genome of Artemisia annua provides insight into the evolution of Asteraceae family and artemisinin biosynthesis.</title>
        <authorList>
            <person name="Shen Q."/>
            <person name="Zhang L."/>
            <person name="Liao Z."/>
            <person name="Wang S."/>
            <person name="Yan T."/>
            <person name="Shi P."/>
            <person name="Liu M."/>
            <person name="Fu X."/>
            <person name="Pan Q."/>
            <person name="Wang Y."/>
            <person name="Lv Z."/>
            <person name="Lu X."/>
            <person name="Zhang F."/>
            <person name="Jiang W."/>
            <person name="Ma Y."/>
            <person name="Chen M."/>
            <person name="Hao X."/>
            <person name="Li L."/>
            <person name="Tang Y."/>
            <person name="Lv G."/>
            <person name="Zhou Y."/>
            <person name="Sun X."/>
            <person name="Brodelius P.E."/>
            <person name="Rose J.K.C."/>
            <person name="Tang K."/>
        </authorList>
    </citation>
    <scope>NUCLEOTIDE SEQUENCE [LARGE SCALE GENOMIC DNA]</scope>
    <source>
        <strain evidence="6">cv. Huhao1</strain>
        <tissue evidence="5">Leaf</tissue>
    </source>
</reference>
<dbReference type="SUPFAM" id="SSF54001">
    <property type="entry name" value="Cysteine proteinases"/>
    <property type="match status" value="1"/>
</dbReference>
<dbReference type="Pfam" id="PF02902">
    <property type="entry name" value="Peptidase_C48"/>
    <property type="match status" value="1"/>
</dbReference>
<dbReference type="EMBL" id="PKPP01005362">
    <property type="protein sequence ID" value="PWA60380.1"/>
    <property type="molecule type" value="Genomic_DNA"/>
</dbReference>
<name>A0A2U1MGJ1_ARTAN</name>
<dbReference type="GO" id="GO:0008234">
    <property type="term" value="F:cysteine-type peptidase activity"/>
    <property type="evidence" value="ECO:0007669"/>
    <property type="project" value="InterPro"/>
</dbReference>
<dbReference type="OrthoDB" id="1899935at2759"/>
<feature type="domain" description="Ubiquitin-like protease family profile" evidence="4">
    <location>
        <begin position="34"/>
        <end position="200"/>
    </location>
</feature>
<dbReference type="AlphaFoldDB" id="A0A2U1MGJ1"/>
<keyword evidence="3" id="KW-0378">Hydrolase</keyword>
<proteinExistence type="inferred from homology"/>
<evidence type="ECO:0000259" key="4">
    <source>
        <dbReference type="PROSITE" id="PS50600"/>
    </source>
</evidence>
<comment type="similarity">
    <text evidence="1">Belongs to the peptidase C48 family.</text>
</comment>
<dbReference type="GO" id="GO:0006508">
    <property type="term" value="P:proteolysis"/>
    <property type="evidence" value="ECO:0007669"/>
    <property type="project" value="UniProtKB-KW"/>
</dbReference>
<keyword evidence="6" id="KW-1185">Reference proteome</keyword>
<protein>
    <submittedName>
        <fullName evidence="5">Ulp1 protease family, C-terminal catalytic domain-containing protein</fullName>
    </submittedName>
</protein>
<dbReference type="Gene3D" id="3.40.395.10">
    <property type="entry name" value="Adenoviral Proteinase, Chain A"/>
    <property type="match status" value="1"/>
</dbReference>